<evidence type="ECO:0000256" key="1">
    <source>
        <dbReference type="SAM" id="MobiDB-lite"/>
    </source>
</evidence>
<protein>
    <submittedName>
        <fullName evidence="4">Uncharacterized protein</fullName>
    </submittedName>
</protein>
<proteinExistence type="predicted"/>
<keyword evidence="2" id="KW-0472">Membrane</keyword>
<name>A0A7J7KDF1_BUGNE</name>
<accession>A0A7J7KDF1</accession>
<dbReference type="EMBL" id="VXIV02000690">
    <property type="protein sequence ID" value="KAF6036679.1"/>
    <property type="molecule type" value="Genomic_DNA"/>
</dbReference>
<keyword evidence="3" id="KW-0732">Signal</keyword>
<organism evidence="4 5">
    <name type="scientific">Bugula neritina</name>
    <name type="common">Brown bryozoan</name>
    <name type="synonym">Sertularia neritina</name>
    <dbReference type="NCBI Taxonomy" id="10212"/>
    <lineage>
        <taxon>Eukaryota</taxon>
        <taxon>Metazoa</taxon>
        <taxon>Spiralia</taxon>
        <taxon>Lophotrochozoa</taxon>
        <taxon>Bryozoa</taxon>
        <taxon>Gymnolaemata</taxon>
        <taxon>Cheilostomatida</taxon>
        <taxon>Flustrina</taxon>
        <taxon>Buguloidea</taxon>
        <taxon>Bugulidae</taxon>
        <taxon>Bugula</taxon>
    </lineage>
</organism>
<comment type="caution">
    <text evidence="4">The sequence shown here is derived from an EMBL/GenBank/DDBJ whole genome shotgun (WGS) entry which is preliminary data.</text>
</comment>
<feature type="signal peptide" evidence="3">
    <location>
        <begin position="1"/>
        <end position="22"/>
    </location>
</feature>
<dbReference type="Proteomes" id="UP000593567">
    <property type="component" value="Unassembled WGS sequence"/>
</dbReference>
<feature type="region of interest" description="Disordered" evidence="1">
    <location>
        <begin position="234"/>
        <end position="264"/>
    </location>
</feature>
<evidence type="ECO:0000256" key="3">
    <source>
        <dbReference type="SAM" id="SignalP"/>
    </source>
</evidence>
<reference evidence="4" key="1">
    <citation type="submission" date="2020-06" db="EMBL/GenBank/DDBJ databases">
        <title>Draft genome of Bugula neritina, a colonial animal packing powerful symbionts and potential medicines.</title>
        <authorList>
            <person name="Rayko M."/>
        </authorList>
    </citation>
    <scope>NUCLEOTIDE SEQUENCE [LARGE SCALE GENOMIC DNA]</scope>
    <source>
        <strain evidence="4">Kwan_BN1</strain>
    </source>
</reference>
<feature type="transmembrane region" description="Helical" evidence="2">
    <location>
        <begin position="197"/>
        <end position="228"/>
    </location>
</feature>
<evidence type="ECO:0000313" key="4">
    <source>
        <dbReference type="EMBL" id="KAF6036679.1"/>
    </source>
</evidence>
<dbReference type="AlphaFoldDB" id="A0A7J7KDF1"/>
<feature type="chain" id="PRO_5029695568" evidence="3">
    <location>
        <begin position="23"/>
        <end position="264"/>
    </location>
</feature>
<keyword evidence="2" id="KW-0812">Transmembrane</keyword>
<evidence type="ECO:0000256" key="2">
    <source>
        <dbReference type="SAM" id="Phobius"/>
    </source>
</evidence>
<keyword evidence="2" id="KW-1133">Transmembrane helix</keyword>
<sequence>MMGFIKSCLFILLAWIPVYILGQTTEKNYVSQISAVCSGASYELGCGTGNGDKVMNVTKVILVIEAEAQAFACEDSLLCSLQLGGDDGDNVQEEAILNLVKSIHSNCQAQPFQKVPMEACADGSAQNTLSQLSIVTKCVDADLVSTLPPYEYPSGGATTTKLSTTITKPETTEKPVITTVGEKGVKSSRIGSLQQPAIAGITIAFIALGVVAGVAALVGVAILIYILYNNSSSGPVSKAPSITEYPLKGKTPNDSEFVEKQPIT</sequence>
<evidence type="ECO:0000313" key="5">
    <source>
        <dbReference type="Proteomes" id="UP000593567"/>
    </source>
</evidence>
<keyword evidence="5" id="KW-1185">Reference proteome</keyword>
<gene>
    <name evidence="4" type="ORF">EB796_005024</name>
</gene>
<feature type="compositionally biased region" description="Basic and acidic residues" evidence="1">
    <location>
        <begin position="251"/>
        <end position="264"/>
    </location>
</feature>